<dbReference type="EMBL" id="BAABFV010000002">
    <property type="protein sequence ID" value="GAA4365027.1"/>
    <property type="molecule type" value="Genomic_DNA"/>
</dbReference>
<sequence length="246" mass="26691">MKLKKTVAKGFTLIEMMVAMLIGLIIIAGVYVVYLSNKQTFNLGSNMVNVHDNGRFAINYLVKDIQKAGWVNTNVVPSEGYALNEPLINLLNNQSVSGGLNSDAITVRYYDDTDCTGAAAPSSGIIENTYRLVPGAELSELQCNGVTLLSNVESFQIRYGVLTQQGLRYINSEALTNESIIKTVEVGFTVASNQKSVTSNSTVTVDEVLDEGPYTFTDGRYRQVFTNTVVINNSGGLPPAELLVSE</sequence>
<keyword evidence="1" id="KW-0812">Transmembrane</keyword>
<dbReference type="Proteomes" id="UP001501011">
    <property type="component" value="Unassembled WGS sequence"/>
</dbReference>
<keyword evidence="1" id="KW-0472">Membrane</keyword>
<name>A0ABP8IPV2_9GAMM</name>
<dbReference type="InterPro" id="IPR045584">
    <property type="entry name" value="Pilin-like"/>
</dbReference>
<dbReference type="NCBIfam" id="TIGR02532">
    <property type="entry name" value="IV_pilin_GFxxxE"/>
    <property type="match status" value="1"/>
</dbReference>
<evidence type="ECO:0000256" key="1">
    <source>
        <dbReference type="SAM" id="Phobius"/>
    </source>
</evidence>
<protein>
    <recommendedName>
        <fullName evidence="4">Prepilin-type N-terminal cleavage/methylation domain-containing protein</fullName>
    </recommendedName>
</protein>
<evidence type="ECO:0000313" key="3">
    <source>
        <dbReference type="Proteomes" id="UP001501011"/>
    </source>
</evidence>
<dbReference type="Pfam" id="PF07963">
    <property type="entry name" value="N_methyl"/>
    <property type="match status" value="1"/>
</dbReference>
<dbReference type="SUPFAM" id="SSF54523">
    <property type="entry name" value="Pili subunits"/>
    <property type="match status" value="1"/>
</dbReference>
<dbReference type="InterPro" id="IPR012902">
    <property type="entry name" value="N_methyl_site"/>
</dbReference>
<dbReference type="InterPro" id="IPR032092">
    <property type="entry name" value="PilW"/>
</dbReference>
<dbReference type="RefSeq" id="WP_345293256.1">
    <property type="nucleotide sequence ID" value="NZ_BAABFV010000002.1"/>
</dbReference>
<dbReference type="PROSITE" id="PS00409">
    <property type="entry name" value="PROKAR_NTER_METHYL"/>
    <property type="match status" value="1"/>
</dbReference>
<reference evidence="3" key="1">
    <citation type="journal article" date="2019" name="Int. J. Syst. Evol. Microbiol.">
        <title>The Global Catalogue of Microorganisms (GCM) 10K type strain sequencing project: providing services to taxonomists for standard genome sequencing and annotation.</title>
        <authorList>
            <consortium name="The Broad Institute Genomics Platform"/>
            <consortium name="The Broad Institute Genome Sequencing Center for Infectious Disease"/>
            <person name="Wu L."/>
            <person name="Ma J."/>
        </authorList>
    </citation>
    <scope>NUCLEOTIDE SEQUENCE [LARGE SCALE GENOMIC DNA]</scope>
    <source>
        <strain evidence="3">JCM 17728</strain>
    </source>
</reference>
<comment type="caution">
    <text evidence="2">The sequence shown here is derived from an EMBL/GenBank/DDBJ whole genome shotgun (WGS) entry which is preliminary data.</text>
</comment>
<accession>A0ABP8IPV2</accession>
<keyword evidence="3" id="KW-1185">Reference proteome</keyword>
<evidence type="ECO:0000313" key="2">
    <source>
        <dbReference type="EMBL" id="GAA4365027.1"/>
    </source>
</evidence>
<dbReference type="Pfam" id="PF16074">
    <property type="entry name" value="PilW"/>
    <property type="match status" value="1"/>
</dbReference>
<proteinExistence type="predicted"/>
<organism evidence="2 3">
    <name type="scientific">Kangiella marina</name>
    <dbReference type="NCBI Taxonomy" id="1079178"/>
    <lineage>
        <taxon>Bacteria</taxon>
        <taxon>Pseudomonadati</taxon>
        <taxon>Pseudomonadota</taxon>
        <taxon>Gammaproteobacteria</taxon>
        <taxon>Kangiellales</taxon>
        <taxon>Kangiellaceae</taxon>
        <taxon>Kangiella</taxon>
    </lineage>
</organism>
<gene>
    <name evidence="2" type="ORF">GCM10023151_21840</name>
</gene>
<keyword evidence="1" id="KW-1133">Transmembrane helix</keyword>
<feature type="transmembrane region" description="Helical" evidence="1">
    <location>
        <begin position="12"/>
        <end position="34"/>
    </location>
</feature>
<evidence type="ECO:0008006" key="4">
    <source>
        <dbReference type="Google" id="ProtNLM"/>
    </source>
</evidence>